<protein>
    <submittedName>
        <fullName evidence="2">Uncharacterized protein</fullName>
    </submittedName>
</protein>
<dbReference type="EMBL" id="CAMGYJ010000003">
    <property type="protein sequence ID" value="CAI0390481.1"/>
    <property type="molecule type" value="Genomic_DNA"/>
</dbReference>
<dbReference type="Proteomes" id="UP001154282">
    <property type="component" value="Unassembled WGS sequence"/>
</dbReference>
<sequence length="103" mass="11457">MDELEYNRVLTRLQRRAPSPLPLNQITQNQQKHHQQQRFFSSSSSTPDSASVSPQSCPARFGSGTGKDPIPLLTPLVSPTAGFQHLQQQQQQGICFGIVRRGD</sequence>
<feature type="region of interest" description="Disordered" evidence="1">
    <location>
        <begin position="11"/>
        <end position="73"/>
    </location>
</feature>
<keyword evidence="3" id="KW-1185">Reference proteome</keyword>
<comment type="caution">
    <text evidence="2">The sequence shown here is derived from an EMBL/GenBank/DDBJ whole genome shotgun (WGS) entry which is preliminary data.</text>
</comment>
<evidence type="ECO:0000313" key="3">
    <source>
        <dbReference type="Proteomes" id="UP001154282"/>
    </source>
</evidence>
<gene>
    <name evidence="2" type="ORF">LITE_LOCUS6751</name>
</gene>
<feature type="compositionally biased region" description="Low complexity" evidence="1">
    <location>
        <begin position="37"/>
        <end position="56"/>
    </location>
</feature>
<reference evidence="2" key="1">
    <citation type="submission" date="2022-08" db="EMBL/GenBank/DDBJ databases">
        <authorList>
            <person name="Gutierrez-Valencia J."/>
        </authorList>
    </citation>
    <scope>NUCLEOTIDE SEQUENCE</scope>
</reference>
<evidence type="ECO:0000256" key="1">
    <source>
        <dbReference type="SAM" id="MobiDB-lite"/>
    </source>
</evidence>
<organism evidence="2 3">
    <name type="scientific">Linum tenue</name>
    <dbReference type="NCBI Taxonomy" id="586396"/>
    <lineage>
        <taxon>Eukaryota</taxon>
        <taxon>Viridiplantae</taxon>
        <taxon>Streptophyta</taxon>
        <taxon>Embryophyta</taxon>
        <taxon>Tracheophyta</taxon>
        <taxon>Spermatophyta</taxon>
        <taxon>Magnoliopsida</taxon>
        <taxon>eudicotyledons</taxon>
        <taxon>Gunneridae</taxon>
        <taxon>Pentapetalae</taxon>
        <taxon>rosids</taxon>
        <taxon>fabids</taxon>
        <taxon>Malpighiales</taxon>
        <taxon>Linaceae</taxon>
        <taxon>Linum</taxon>
    </lineage>
</organism>
<dbReference type="AlphaFoldDB" id="A0AAV0HYQ9"/>
<evidence type="ECO:0000313" key="2">
    <source>
        <dbReference type="EMBL" id="CAI0390481.1"/>
    </source>
</evidence>
<name>A0AAV0HYQ9_9ROSI</name>
<proteinExistence type="predicted"/>
<accession>A0AAV0HYQ9</accession>